<dbReference type="EMBL" id="JYIU01000046">
    <property type="protein sequence ID" value="KJL17737.1"/>
    <property type="molecule type" value="Genomic_DNA"/>
</dbReference>
<dbReference type="InterPro" id="IPR016024">
    <property type="entry name" value="ARM-type_fold"/>
</dbReference>
<accession>A0A0F0K9W0</accession>
<dbReference type="Proteomes" id="UP000033572">
    <property type="component" value="Unassembled WGS sequence"/>
</dbReference>
<keyword evidence="2" id="KW-1185">Reference proteome</keyword>
<dbReference type="Gene3D" id="1.25.10.10">
    <property type="entry name" value="Leucine-rich Repeat Variant"/>
    <property type="match status" value="1"/>
</dbReference>
<comment type="caution">
    <text evidence="1">The sequence shown here is derived from an EMBL/GenBank/DDBJ whole genome shotgun (WGS) entry which is preliminary data.</text>
</comment>
<name>A0A0F0K9W0_9MICO</name>
<proteinExistence type="predicted"/>
<organism evidence="1 2">
    <name type="scientific">Microbacterium foliorum</name>
    <dbReference type="NCBI Taxonomy" id="104336"/>
    <lineage>
        <taxon>Bacteria</taxon>
        <taxon>Bacillati</taxon>
        <taxon>Actinomycetota</taxon>
        <taxon>Actinomycetes</taxon>
        <taxon>Micrococcales</taxon>
        <taxon>Microbacteriaceae</taxon>
        <taxon>Microbacterium</taxon>
    </lineage>
</organism>
<reference evidence="1 2" key="1">
    <citation type="submission" date="2015-02" db="EMBL/GenBank/DDBJ databases">
        <title>Draft genome sequences of ten Microbacterium spp. with emphasis on heavy metal contaminated environments.</title>
        <authorList>
            <person name="Corretto E."/>
        </authorList>
    </citation>
    <scope>NUCLEOTIDE SEQUENCE [LARGE SCALE GENOMIC DNA]</scope>
    <source>
        <strain evidence="1 2">DSM 12966</strain>
    </source>
</reference>
<dbReference type="AlphaFoldDB" id="A0A0F0K9W0"/>
<dbReference type="PATRIC" id="fig|104336.4.peg.2877"/>
<evidence type="ECO:0000313" key="2">
    <source>
        <dbReference type="Proteomes" id="UP000033572"/>
    </source>
</evidence>
<dbReference type="SUPFAM" id="SSF48371">
    <property type="entry name" value="ARM repeat"/>
    <property type="match status" value="1"/>
</dbReference>
<sequence length="545" mass="58656">MNGIFEPNVPICEDQPVSLTSELRDAGSPVRAYLDGISPRLSGTRGNTQAAYAMAATLGLPELSDRDLLIPVPRGVDAARSGTAFDIRTRLALDGFDLQDSASAAGITELPRFIDEIENGLHRARILTEAFQVAEQLLSAPSDEADLDRASILLAHCEQFYRAGPEALSGSVGASCDAVDDGLSFAASIDPLAIADIRSLLVANASQINAWRDRIADGDRFEPNPGFSGAMLLGGADGDWLVGDTLIDCKVYAELSIPKLRGFLRQLLGYVMLDLEDELAVRSVGIWLPRQGLMPIWSLERLLDGDPDELLPTLREGFVNATKRNQIAVHVPVSERRKLQLLADNRNTPHAMLLALALGDDTDLRFRVGRNPATPEDTLRTLAADRYARVREGVAMNPATPNEILSAFAQDTSLMVRRAAAANAGAWRQEATGSAHSIETSSPVPPAATGTVANTHDLVAVQPGNPGALAPHAVQIRQDRDPADANLGLLEQLVHLFIGNRLGWNAGLPLPQASRVWAAIADRRNDLPGLLRVWLTRLVWGIQAA</sequence>
<dbReference type="InterPro" id="IPR011989">
    <property type="entry name" value="ARM-like"/>
</dbReference>
<protein>
    <submittedName>
        <fullName evidence="1">Uncharacterized protein</fullName>
    </submittedName>
</protein>
<evidence type="ECO:0000313" key="1">
    <source>
        <dbReference type="EMBL" id="KJL17737.1"/>
    </source>
</evidence>
<gene>
    <name evidence="1" type="ORF">RN50_02836</name>
</gene>